<dbReference type="RefSeq" id="WP_125975603.1">
    <property type="nucleotide sequence ID" value="NZ_CP034433.1"/>
</dbReference>
<dbReference type="Proteomes" id="UP000282438">
    <property type="component" value="Chromosome"/>
</dbReference>
<dbReference type="EMBL" id="CP034433">
    <property type="protein sequence ID" value="AZN37713.1"/>
    <property type="molecule type" value="Genomic_DNA"/>
</dbReference>
<sequence length="118" mass="13075">MYRIIFILLPLVSSPGFAIDGKGEQEVNALLQFIEKANCTFIRNGSNYSAKEGADHMRDKFNKTRDKLKSADDFIEHIASSSYFSGKPYQIQCGQAAAKATGPWLSSELSRIRKGGKP</sequence>
<accession>A0A3S8ZW36</accession>
<dbReference type="AlphaFoldDB" id="A0A3S8ZW36"/>
<proteinExistence type="predicted"/>
<name>A0A3S8ZW36_9NEIS</name>
<dbReference type="InterPro" id="IPR035242">
    <property type="entry name" value="DUF5329"/>
</dbReference>
<protein>
    <recommendedName>
        <fullName evidence="4">DUF5329 domain-containing protein</fullName>
    </recommendedName>
</protein>
<evidence type="ECO:0000313" key="3">
    <source>
        <dbReference type="Proteomes" id="UP000282438"/>
    </source>
</evidence>
<keyword evidence="3" id="KW-1185">Reference proteome</keyword>
<reference evidence="2 3" key="1">
    <citation type="submission" date="2018-12" db="EMBL/GenBank/DDBJ databases">
        <title>Complete genome sequence of Iodobacter sp. H11R3.</title>
        <authorList>
            <person name="Bae J.-W."/>
        </authorList>
    </citation>
    <scope>NUCLEOTIDE SEQUENCE [LARGE SCALE GENOMIC DNA]</scope>
    <source>
        <strain evidence="2 3">H11R3</strain>
    </source>
</reference>
<evidence type="ECO:0008006" key="4">
    <source>
        <dbReference type="Google" id="ProtNLM"/>
    </source>
</evidence>
<dbReference type="KEGG" id="iod:EJO50_15295"/>
<evidence type="ECO:0000313" key="2">
    <source>
        <dbReference type="EMBL" id="AZN37713.1"/>
    </source>
</evidence>
<gene>
    <name evidence="2" type="ORF">EJO50_15295</name>
</gene>
<evidence type="ECO:0000256" key="1">
    <source>
        <dbReference type="SAM" id="SignalP"/>
    </source>
</evidence>
<organism evidence="2 3">
    <name type="scientific">Iodobacter ciconiae</name>
    <dbReference type="NCBI Taxonomy" id="2496266"/>
    <lineage>
        <taxon>Bacteria</taxon>
        <taxon>Pseudomonadati</taxon>
        <taxon>Pseudomonadota</taxon>
        <taxon>Betaproteobacteria</taxon>
        <taxon>Neisseriales</taxon>
        <taxon>Chitinibacteraceae</taxon>
        <taxon>Iodobacter</taxon>
    </lineage>
</organism>
<feature type="signal peptide" evidence="1">
    <location>
        <begin position="1"/>
        <end position="18"/>
    </location>
</feature>
<dbReference type="Pfam" id="PF17263">
    <property type="entry name" value="DUF5329"/>
    <property type="match status" value="1"/>
</dbReference>
<feature type="chain" id="PRO_5018980864" description="DUF5329 domain-containing protein" evidence="1">
    <location>
        <begin position="19"/>
        <end position="118"/>
    </location>
</feature>
<keyword evidence="1" id="KW-0732">Signal</keyword>
<dbReference type="OrthoDB" id="344871at2"/>